<keyword evidence="2" id="KW-0229">DNA integration</keyword>
<dbReference type="GO" id="GO:0003677">
    <property type="term" value="F:DNA binding"/>
    <property type="evidence" value="ECO:0007669"/>
    <property type="project" value="UniProtKB-UniRule"/>
</dbReference>
<keyword evidence="4" id="KW-0233">DNA recombination</keyword>
<evidence type="ECO:0000256" key="5">
    <source>
        <dbReference type="PROSITE-ProRule" id="PRU01248"/>
    </source>
</evidence>
<keyword evidence="9" id="KW-1185">Reference proteome</keyword>
<gene>
    <name evidence="8" type="ORF">DU506_20745</name>
</gene>
<evidence type="ECO:0000256" key="4">
    <source>
        <dbReference type="ARBA" id="ARBA00023172"/>
    </source>
</evidence>
<dbReference type="GO" id="GO:0006310">
    <property type="term" value="P:DNA recombination"/>
    <property type="evidence" value="ECO:0007669"/>
    <property type="project" value="UniProtKB-KW"/>
</dbReference>
<dbReference type="InterPro" id="IPR002104">
    <property type="entry name" value="Integrase_catalytic"/>
</dbReference>
<dbReference type="Pfam" id="PF02899">
    <property type="entry name" value="Phage_int_SAM_1"/>
    <property type="match status" value="1"/>
</dbReference>
<feature type="domain" description="Core-binding (CB)" evidence="7">
    <location>
        <begin position="23"/>
        <end position="120"/>
    </location>
</feature>
<accession>A0A368TN29</accession>
<evidence type="ECO:0000259" key="6">
    <source>
        <dbReference type="PROSITE" id="PS51898"/>
    </source>
</evidence>
<evidence type="ECO:0000256" key="1">
    <source>
        <dbReference type="ARBA" id="ARBA00008857"/>
    </source>
</evidence>
<protein>
    <submittedName>
        <fullName evidence="8">Transposase</fullName>
    </submittedName>
</protein>
<comment type="similarity">
    <text evidence="1">Belongs to the 'phage' integrase family.</text>
</comment>
<dbReference type="Gene3D" id="1.10.150.130">
    <property type="match status" value="1"/>
</dbReference>
<dbReference type="PROSITE" id="PS51900">
    <property type="entry name" value="CB"/>
    <property type="match status" value="1"/>
</dbReference>
<dbReference type="PROSITE" id="PS51898">
    <property type="entry name" value="TYR_RECOMBINASE"/>
    <property type="match status" value="1"/>
</dbReference>
<feature type="domain" description="Tyr recombinase" evidence="6">
    <location>
        <begin position="166"/>
        <end position="353"/>
    </location>
</feature>
<sequence length="363" mass="41899">MKVQKIRINHDTQDFWIVLDSDFLPIPQIDSYLKYLHSVGKSPNTIRSYAYHLKEFWLFLGSMDYEWNQVTLSEMSQFINFLKRGSVDNVVPLYQSESKRTAKTINAIVTAVSSFYDYSSRLSDSKDPNVKKLVKGKKASYKPFLHHISKSEASTQNVLKLKEPKRLPEILTTKKVKQLSGACKSLRDKLLVLMLYETGMRIGECLGLRHEDIKSWDKTIHIVPRGDNANAARAKSNERRVVDISSDLIKLYTDYVVNEFDDIDSDYVFINIWGADVGKPLAYSTVYTKFKRLSKKLDIPFTPHIFRHTHATELLRSGWDASYVQKRLGHKDIQTTINTYAHLNEKDLKEAFSKFKQETSGVE</sequence>
<dbReference type="OrthoDB" id="9801717at2"/>
<reference evidence="8 9" key="1">
    <citation type="submission" date="2018-07" db="EMBL/GenBank/DDBJ databases">
        <title>Halomonas rutogse sp. nov., isolated from Lake TangqianCo on Tibetan Plateau.</title>
        <authorList>
            <person name="Lu H."/>
            <person name="Xing P."/>
            <person name="Wu Q."/>
        </authorList>
    </citation>
    <scope>NUCLEOTIDE SEQUENCE [LARGE SCALE GENOMIC DNA]</scope>
    <source>
        <strain evidence="8 9">TQ8S</strain>
    </source>
</reference>
<dbReference type="InterPro" id="IPR010998">
    <property type="entry name" value="Integrase_recombinase_N"/>
</dbReference>
<dbReference type="AlphaFoldDB" id="A0A368TN29"/>
<dbReference type="InterPro" id="IPR004107">
    <property type="entry name" value="Integrase_SAM-like_N"/>
</dbReference>
<proteinExistence type="inferred from homology"/>
<dbReference type="EMBL" id="QPIJ01000115">
    <property type="protein sequence ID" value="RCV85717.1"/>
    <property type="molecule type" value="Genomic_DNA"/>
</dbReference>
<dbReference type="SUPFAM" id="SSF56349">
    <property type="entry name" value="DNA breaking-rejoining enzymes"/>
    <property type="match status" value="1"/>
</dbReference>
<dbReference type="InterPro" id="IPR011010">
    <property type="entry name" value="DNA_brk_join_enz"/>
</dbReference>
<dbReference type="Gene3D" id="1.10.443.10">
    <property type="entry name" value="Intergrase catalytic core"/>
    <property type="match status" value="1"/>
</dbReference>
<dbReference type="PANTHER" id="PTHR30349:SF41">
    <property type="entry name" value="INTEGRASE_RECOMBINASE PROTEIN MJ0367-RELATED"/>
    <property type="match status" value="1"/>
</dbReference>
<keyword evidence="3 5" id="KW-0238">DNA-binding</keyword>
<dbReference type="InterPro" id="IPR044068">
    <property type="entry name" value="CB"/>
</dbReference>
<dbReference type="InterPro" id="IPR013762">
    <property type="entry name" value="Integrase-like_cat_sf"/>
</dbReference>
<dbReference type="PANTHER" id="PTHR30349">
    <property type="entry name" value="PHAGE INTEGRASE-RELATED"/>
    <property type="match status" value="1"/>
</dbReference>
<dbReference type="GO" id="GO:0015074">
    <property type="term" value="P:DNA integration"/>
    <property type="evidence" value="ECO:0007669"/>
    <property type="project" value="UniProtKB-KW"/>
</dbReference>
<dbReference type="Pfam" id="PF00589">
    <property type="entry name" value="Phage_integrase"/>
    <property type="match status" value="1"/>
</dbReference>
<evidence type="ECO:0000259" key="7">
    <source>
        <dbReference type="PROSITE" id="PS51900"/>
    </source>
</evidence>
<dbReference type="InterPro" id="IPR050090">
    <property type="entry name" value="Tyrosine_recombinase_XerCD"/>
</dbReference>
<name>A0A368TN29_9GAMM</name>
<evidence type="ECO:0000256" key="3">
    <source>
        <dbReference type="ARBA" id="ARBA00023125"/>
    </source>
</evidence>
<evidence type="ECO:0000313" key="9">
    <source>
        <dbReference type="Proteomes" id="UP000253204"/>
    </source>
</evidence>
<dbReference type="Proteomes" id="UP000253204">
    <property type="component" value="Unassembled WGS sequence"/>
</dbReference>
<evidence type="ECO:0000256" key="2">
    <source>
        <dbReference type="ARBA" id="ARBA00022908"/>
    </source>
</evidence>
<organism evidence="8 9">
    <name type="scientific">Vreelandella rituensis</name>
    <dbReference type="NCBI Taxonomy" id="2282306"/>
    <lineage>
        <taxon>Bacteria</taxon>
        <taxon>Pseudomonadati</taxon>
        <taxon>Pseudomonadota</taxon>
        <taxon>Gammaproteobacteria</taxon>
        <taxon>Oceanospirillales</taxon>
        <taxon>Halomonadaceae</taxon>
        <taxon>Vreelandella</taxon>
    </lineage>
</organism>
<comment type="caution">
    <text evidence="8">The sequence shown here is derived from an EMBL/GenBank/DDBJ whole genome shotgun (WGS) entry which is preliminary data.</text>
</comment>
<evidence type="ECO:0000313" key="8">
    <source>
        <dbReference type="EMBL" id="RCV85717.1"/>
    </source>
</evidence>